<evidence type="ECO:0000313" key="4">
    <source>
        <dbReference type="Proteomes" id="UP000189818"/>
    </source>
</evidence>
<sequence>MLRRREMLGLTASVTLVPSRLSACRTAEERGPIPAQIRWNDPPLQAAADARLRQLSQVRLFAWDTGGAGDAVILLHPMTGSHAIWPYQQPVLAAAGYRVVGYSRRNFFQSDPHPASTPAADAEDLRELLDHLEIERAHLVAPAAGAFVALDFVALHPRRVLSLMLASSLALARTAGDHLEPTPLLPAGWDELPAEFRELGPSYRAANPVGTRRWIALEKQARHGWPQARGQARPSAALDLAELPPVLVMTGDADLYAPPPLIRAFARRLPDAELAVFAEAGHALFWEQPEGFNARILSFLQQARSRNR</sequence>
<feature type="domain" description="Peptidase S33 tripeptidyl aminopeptidase-like C-terminal" evidence="2">
    <location>
        <begin position="223"/>
        <end position="304"/>
    </location>
</feature>
<evidence type="ECO:0000313" key="3">
    <source>
        <dbReference type="EMBL" id="SKB98992.1"/>
    </source>
</evidence>
<reference evidence="4" key="1">
    <citation type="submission" date="2017-02" db="EMBL/GenBank/DDBJ databases">
        <authorList>
            <person name="Varghese N."/>
            <person name="Submissions S."/>
        </authorList>
    </citation>
    <scope>NUCLEOTIDE SEQUENCE [LARGE SCALE GENOMIC DNA]</scope>
    <source>
        <strain evidence="4">UM2</strain>
    </source>
</reference>
<dbReference type="Pfam" id="PF00561">
    <property type="entry name" value="Abhydrolase_1"/>
    <property type="match status" value="1"/>
</dbReference>
<keyword evidence="4" id="KW-1185">Reference proteome</keyword>
<dbReference type="PANTHER" id="PTHR43689:SF8">
    <property type="entry name" value="ALPHA_BETA-HYDROLASES SUPERFAMILY PROTEIN"/>
    <property type="match status" value="1"/>
</dbReference>
<dbReference type="InterPro" id="IPR029058">
    <property type="entry name" value="AB_hydrolase_fold"/>
</dbReference>
<dbReference type="Gene3D" id="3.40.50.1820">
    <property type="entry name" value="alpha/beta hydrolase"/>
    <property type="match status" value="1"/>
</dbReference>
<accession>A0A1T5FS84</accession>
<dbReference type="Proteomes" id="UP000189818">
    <property type="component" value="Unassembled WGS sequence"/>
</dbReference>
<dbReference type="InterPro" id="IPR013595">
    <property type="entry name" value="Pept_S33_TAP-like_C"/>
</dbReference>
<dbReference type="RefSeq" id="WP_190282639.1">
    <property type="nucleotide sequence ID" value="NZ_JBHLWD010000006.1"/>
</dbReference>
<gene>
    <name evidence="3" type="ORF">SAMN06295920_110173</name>
</gene>
<organism evidence="3 4">
    <name type="scientific">Rhizorhabdus histidinilytica</name>
    <dbReference type="NCBI Taxonomy" id="439228"/>
    <lineage>
        <taxon>Bacteria</taxon>
        <taxon>Pseudomonadati</taxon>
        <taxon>Pseudomonadota</taxon>
        <taxon>Alphaproteobacteria</taxon>
        <taxon>Sphingomonadales</taxon>
        <taxon>Sphingomonadaceae</taxon>
        <taxon>Rhizorhabdus</taxon>
    </lineage>
</organism>
<dbReference type="PANTHER" id="PTHR43689">
    <property type="entry name" value="HYDROLASE"/>
    <property type="match status" value="1"/>
</dbReference>
<dbReference type="EMBL" id="FUYM01000010">
    <property type="protein sequence ID" value="SKB98992.1"/>
    <property type="molecule type" value="Genomic_DNA"/>
</dbReference>
<dbReference type="SUPFAM" id="SSF53474">
    <property type="entry name" value="alpha/beta-Hydrolases"/>
    <property type="match status" value="1"/>
</dbReference>
<feature type="domain" description="AB hydrolase-1" evidence="1">
    <location>
        <begin position="71"/>
        <end position="175"/>
    </location>
</feature>
<protein>
    <submittedName>
        <fullName evidence="3">Pimeloyl-ACP methyl ester carboxylesterase</fullName>
    </submittedName>
</protein>
<dbReference type="Pfam" id="PF08386">
    <property type="entry name" value="Abhydrolase_4"/>
    <property type="match status" value="1"/>
</dbReference>
<name>A0A1T5FS84_9SPHN</name>
<evidence type="ECO:0000259" key="1">
    <source>
        <dbReference type="Pfam" id="PF00561"/>
    </source>
</evidence>
<dbReference type="AlphaFoldDB" id="A0A1T5FS84"/>
<evidence type="ECO:0000259" key="2">
    <source>
        <dbReference type="Pfam" id="PF08386"/>
    </source>
</evidence>
<dbReference type="InterPro" id="IPR000073">
    <property type="entry name" value="AB_hydrolase_1"/>
</dbReference>
<dbReference type="STRING" id="439228.SAMN06295920_110173"/>
<proteinExistence type="predicted"/>